<keyword evidence="1" id="KW-0472">Membrane</keyword>
<evidence type="ECO:0000313" key="3">
    <source>
        <dbReference type="Proteomes" id="UP000252254"/>
    </source>
</evidence>
<gene>
    <name evidence="2" type="ORF">DES48_101648</name>
</gene>
<accession>A0A366EHH4</accession>
<keyword evidence="1" id="KW-1133">Transmembrane helix</keyword>
<dbReference type="STRING" id="200904.GCA_900168775_01464"/>
<dbReference type="AlphaFoldDB" id="A0A366EHH4"/>
<feature type="transmembrane region" description="Helical" evidence="1">
    <location>
        <begin position="6"/>
        <end position="25"/>
    </location>
</feature>
<dbReference type="OrthoDB" id="2353183at2"/>
<comment type="caution">
    <text evidence="2">The sequence shown here is derived from an EMBL/GenBank/DDBJ whole genome shotgun (WGS) entry which is preliminary data.</text>
</comment>
<feature type="transmembrane region" description="Helical" evidence="1">
    <location>
        <begin position="37"/>
        <end position="57"/>
    </location>
</feature>
<name>A0A366EHH4_9BACI</name>
<proteinExistence type="predicted"/>
<dbReference type="EMBL" id="QNRI01000001">
    <property type="protein sequence ID" value="RBP01901.1"/>
    <property type="molecule type" value="Genomic_DNA"/>
</dbReference>
<dbReference type="Pfam" id="PF11877">
    <property type="entry name" value="DUF3397"/>
    <property type="match status" value="1"/>
</dbReference>
<evidence type="ECO:0000313" key="2">
    <source>
        <dbReference type="EMBL" id="RBP01901.1"/>
    </source>
</evidence>
<feature type="transmembrane region" description="Helical" evidence="1">
    <location>
        <begin position="99"/>
        <end position="125"/>
    </location>
</feature>
<sequence length="127" mass="14642">MTKVIGTLLALMVTFPIFATISIYYMIKWTTGNKKRALHRSITYTTIFYILSVMMMLQTLFGSGYLGLIIILLLFGLMTTVIVQWKLTETIIFKRAWKIFWRATFLIFFLGHFILGTVGIIITMING</sequence>
<protein>
    <submittedName>
        <fullName evidence="2">Uncharacterized protein DUF3397</fullName>
    </submittedName>
</protein>
<evidence type="ECO:0000256" key="1">
    <source>
        <dbReference type="SAM" id="Phobius"/>
    </source>
</evidence>
<dbReference type="InterPro" id="IPR024515">
    <property type="entry name" value="DUF3397"/>
</dbReference>
<dbReference type="RefSeq" id="WP_079709352.1">
    <property type="nucleotide sequence ID" value="NZ_BAABQN010000001.1"/>
</dbReference>
<organism evidence="2 3">
    <name type="scientific">Paraliobacillus ryukyuensis</name>
    <dbReference type="NCBI Taxonomy" id="200904"/>
    <lineage>
        <taxon>Bacteria</taxon>
        <taxon>Bacillati</taxon>
        <taxon>Bacillota</taxon>
        <taxon>Bacilli</taxon>
        <taxon>Bacillales</taxon>
        <taxon>Bacillaceae</taxon>
        <taxon>Paraliobacillus</taxon>
    </lineage>
</organism>
<reference evidence="2 3" key="1">
    <citation type="submission" date="2018-06" db="EMBL/GenBank/DDBJ databases">
        <title>Genomic Encyclopedia of Type Strains, Phase IV (KMG-IV): sequencing the most valuable type-strain genomes for metagenomic binning, comparative biology and taxonomic classification.</title>
        <authorList>
            <person name="Goeker M."/>
        </authorList>
    </citation>
    <scope>NUCLEOTIDE SEQUENCE [LARGE SCALE GENOMIC DNA]</scope>
    <source>
        <strain evidence="2 3">DSM 15140</strain>
    </source>
</reference>
<keyword evidence="3" id="KW-1185">Reference proteome</keyword>
<feature type="transmembrane region" description="Helical" evidence="1">
    <location>
        <begin position="63"/>
        <end position="87"/>
    </location>
</feature>
<dbReference type="Proteomes" id="UP000252254">
    <property type="component" value="Unassembled WGS sequence"/>
</dbReference>
<keyword evidence="1" id="KW-0812">Transmembrane</keyword>